<proteinExistence type="predicted"/>
<protein>
    <recommendedName>
        <fullName evidence="3">Glycosyltransferase</fullName>
    </recommendedName>
</protein>
<organism evidence="1 2">
    <name type="scientific">Vibrio alfacsensis</name>
    <dbReference type="NCBI Taxonomy" id="1074311"/>
    <lineage>
        <taxon>Bacteria</taxon>
        <taxon>Pseudomonadati</taxon>
        <taxon>Pseudomonadota</taxon>
        <taxon>Gammaproteobacteria</taxon>
        <taxon>Vibrionales</taxon>
        <taxon>Vibrionaceae</taxon>
        <taxon>Vibrio</taxon>
    </lineage>
</organism>
<evidence type="ECO:0000313" key="1">
    <source>
        <dbReference type="EMBL" id="AXY02856.1"/>
    </source>
</evidence>
<dbReference type="EMBL" id="CP032094">
    <property type="protein sequence ID" value="AXY02856.1"/>
    <property type="molecule type" value="Genomic_DNA"/>
</dbReference>
<reference evidence="1 2" key="1">
    <citation type="submission" date="2018-08" db="EMBL/GenBank/DDBJ databases">
        <title>Genomic taxonomy of the Vibrionaceae family.</title>
        <authorList>
            <person name="Gomez-Gil B."/>
            <person name="Tanaka M."/>
            <person name="Sawabe T."/>
            <person name="Enciso-Ibarra K."/>
        </authorList>
    </citation>
    <scope>NUCLEOTIDE SEQUENCE [LARGE SCALE GENOMIC DNA]</scope>
    <source>
        <strain evidence="1 2">CAIM 1831</strain>
    </source>
</reference>
<dbReference type="Proteomes" id="UP000262832">
    <property type="component" value="Chromosome II"/>
</dbReference>
<sequence>MRILFVISAFNVGGTEVKIKNVANYLVMNKLADVDILCLSNHIILSNQLLPNVGFSSIDATGGFWLSLPLNVKLKLLITHARL</sequence>
<gene>
    <name evidence="1" type="ORF">D1115_17880</name>
</gene>
<name>A0ABM6YYN3_9VIBR</name>
<evidence type="ECO:0000313" key="2">
    <source>
        <dbReference type="Proteomes" id="UP000262832"/>
    </source>
</evidence>
<keyword evidence="2" id="KW-1185">Reference proteome</keyword>
<accession>A0ABM6YYN3</accession>
<evidence type="ECO:0008006" key="3">
    <source>
        <dbReference type="Google" id="ProtNLM"/>
    </source>
</evidence>